<feature type="domain" description="Tetrapyrrole methylase" evidence="6">
    <location>
        <begin position="17"/>
        <end position="214"/>
    </location>
</feature>
<evidence type="ECO:0000256" key="2">
    <source>
        <dbReference type="ARBA" id="ARBA00022552"/>
    </source>
</evidence>
<dbReference type="GO" id="GO:0006364">
    <property type="term" value="P:rRNA processing"/>
    <property type="evidence" value="ECO:0007669"/>
    <property type="project" value="UniProtKB-KW"/>
</dbReference>
<dbReference type="PROSITE" id="PS01296">
    <property type="entry name" value="RSMI"/>
    <property type="match status" value="1"/>
</dbReference>
<keyword evidence="3 7" id="KW-0489">Methyltransferase</keyword>
<dbReference type="InterPro" id="IPR018063">
    <property type="entry name" value="SAM_MeTrfase_RsmI_CS"/>
</dbReference>
<dbReference type="EC" id="2.1.1.198" evidence="7"/>
<dbReference type="EMBL" id="CAADRM010000001">
    <property type="protein sequence ID" value="VFU11181.1"/>
    <property type="molecule type" value="Genomic_DNA"/>
</dbReference>
<dbReference type="GO" id="GO:0008168">
    <property type="term" value="F:methyltransferase activity"/>
    <property type="evidence" value="ECO:0007669"/>
    <property type="project" value="UniProtKB-KW"/>
</dbReference>
<dbReference type="NCBIfam" id="TIGR00096">
    <property type="entry name" value="16S rRNA (cytidine(1402)-2'-O)-methyltransferase"/>
    <property type="match status" value="1"/>
</dbReference>
<dbReference type="PIRSF" id="PIRSF005917">
    <property type="entry name" value="MTase_YraL"/>
    <property type="match status" value="1"/>
</dbReference>
<dbReference type="InterPro" id="IPR014777">
    <property type="entry name" value="4pyrrole_Mease_sub1"/>
</dbReference>
<reference evidence="7" key="1">
    <citation type="submission" date="2019-03" db="EMBL/GenBank/DDBJ databases">
        <authorList>
            <person name="Hao L."/>
        </authorList>
    </citation>
    <scope>NUCLEOTIDE SEQUENCE</scope>
</reference>
<keyword evidence="4 7" id="KW-0808">Transferase</keyword>
<evidence type="ECO:0000259" key="6">
    <source>
        <dbReference type="Pfam" id="PF00590"/>
    </source>
</evidence>
<evidence type="ECO:0000256" key="3">
    <source>
        <dbReference type="ARBA" id="ARBA00022603"/>
    </source>
</evidence>
<dbReference type="PANTHER" id="PTHR46111">
    <property type="entry name" value="RIBOSOMAL RNA SMALL SUBUNIT METHYLTRANSFERASE I"/>
    <property type="match status" value="1"/>
</dbReference>
<evidence type="ECO:0000256" key="4">
    <source>
        <dbReference type="ARBA" id="ARBA00022679"/>
    </source>
</evidence>
<dbReference type="InterPro" id="IPR014776">
    <property type="entry name" value="4pyrrole_Mease_sub2"/>
</dbReference>
<keyword evidence="1" id="KW-0963">Cytoplasm</keyword>
<dbReference type="InterPro" id="IPR035996">
    <property type="entry name" value="4pyrrol_Methylase_sf"/>
</dbReference>
<dbReference type="CDD" id="cd11648">
    <property type="entry name" value="RsmI"/>
    <property type="match status" value="1"/>
</dbReference>
<name>A0A485LUI0_9ZZZZ</name>
<dbReference type="FunFam" id="3.40.1010.10:FF:000007">
    <property type="entry name" value="Ribosomal RNA small subunit methyltransferase I"/>
    <property type="match status" value="1"/>
</dbReference>
<dbReference type="AlphaFoldDB" id="A0A485LUI0"/>
<dbReference type="SUPFAM" id="SSF53790">
    <property type="entry name" value="Tetrapyrrole methylase"/>
    <property type="match status" value="1"/>
</dbReference>
<dbReference type="Gene3D" id="3.30.950.10">
    <property type="entry name" value="Methyltransferase, Cobalt-precorrin-4 Transmethylase, Domain 2"/>
    <property type="match status" value="1"/>
</dbReference>
<dbReference type="InterPro" id="IPR008189">
    <property type="entry name" value="rRNA_ssu_MeTfrase_I"/>
</dbReference>
<gene>
    <name evidence="7" type="primary">rsmI</name>
    <name evidence="7" type="ORF">SCFA_10012</name>
</gene>
<dbReference type="GO" id="GO:0032259">
    <property type="term" value="P:methylation"/>
    <property type="evidence" value="ECO:0007669"/>
    <property type="project" value="UniProtKB-KW"/>
</dbReference>
<keyword evidence="2" id="KW-0698">rRNA processing</keyword>
<evidence type="ECO:0000256" key="1">
    <source>
        <dbReference type="ARBA" id="ARBA00022490"/>
    </source>
</evidence>
<organism evidence="7">
    <name type="scientific">anaerobic digester metagenome</name>
    <dbReference type="NCBI Taxonomy" id="1263854"/>
    <lineage>
        <taxon>unclassified sequences</taxon>
        <taxon>metagenomes</taxon>
        <taxon>ecological metagenomes</taxon>
    </lineage>
</organism>
<dbReference type="Pfam" id="PF00590">
    <property type="entry name" value="TP_methylase"/>
    <property type="match status" value="1"/>
</dbReference>
<dbReference type="InterPro" id="IPR000878">
    <property type="entry name" value="4pyrrol_Mease"/>
</dbReference>
<accession>A0A485LUI0</accession>
<evidence type="ECO:0000313" key="7">
    <source>
        <dbReference type="EMBL" id="VFU11181.1"/>
    </source>
</evidence>
<protein>
    <submittedName>
        <fullName evidence="7">Ribosomal RNA small subunit methyltransferase I</fullName>
        <ecNumber evidence="7">2.1.1.198</ecNumber>
    </submittedName>
</protein>
<keyword evidence="5" id="KW-0949">S-adenosyl-L-methionine</keyword>
<proteinExistence type="inferred from homology"/>
<dbReference type="Gene3D" id="3.40.1010.10">
    <property type="entry name" value="Cobalt-precorrin-4 Transmethylase, Domain 1"/>
    <property type="match status" value="1"/>
</dbReference>
<dbReference type="HAMAP" id="MF_01877">
    <property type="entry name" value="16SrRNA_methyltr_I"/>
    <property type="match status" value="1"/>
</dbReference>
<sequence length="286" mass="31689">MIAEKGEKASQGAVKATLFLVPTPIGNLKDITLRALEVLREVELIACEDTRHTRKLLSAYGIHTPLVSYEKFSEKKKASKIMEELAKGRSVALVSDAGTPLISDPGSVLIQEARDMGVRIETLPGPSAVTAAMSASGLSGAFRFMGFFPRQKSAAVREIMRMKLSTDHTVFYESPRRIIATLRLLDEHLGDRPVFLAREISKIHEEHLSGNAGDVLKQLSIRSEIGEVTVVVQGADQESVIDEDVVRRRARQLIDKAYSKKDILRVLVEETGLKRNRIYEILQGLD</sequence>
<dbReference type="PANTHER" id="PTHR46111:SF1">
    <property type="entry name" value="RIBOSOMAL RNA SMALL SUBUNIT METHYLTRANSFERASE I"/>
    <property type="match status" value="1"/>
</dbReference>
<evidence type="ECO:0000256" key="5">
    <source>
        <dbReference type="ARBA" id="ARBA00022691"/>
    </source>
</evidence>